<keyword evidence="12 17" id="KW-0456">Lyase</keyword>
<dbReference type="InterPro" id="IPR004443">
    <property type="entry name" value="YjeF_N_dom"/>
</dbReference>
<comment type="function">
    <text evidence="14 18">Bifunctional enzyme that catalyzes the epimerization of the S- and R-forms of NAD(P)HX and the dehydration of the S-form of NAD(P)HX at the expense of ADP, which is converted to AMP. This allows the repair of both epimers of NAD(P)HX, a damaged form of NAD(P)H that is a result of enzymatic or heat-dependent hydration.</text>
</comment>
<keyword evidence="5 18" id="KW-0479">Metal-binding</keyword>
<dbReference type="NCBIfam" id="TIGR00196">
    <property type="entry name" value="yjeF_cterm"/>
    <property type="match status" value="1"/>
</dbReference>
<dbReference type="PROSITE" id="PS01050">
    <property type="entry name" value="YJEF_C_2"/>
    <property type="match status" value="1"/>
</dbReference>
<dbReference type="PROSITE" id="PS51383">
    <property type="entry name" value="YJEF_C_3"/>
    <property type="match status" value="1"/>
</dbReference>
<comment type="catalytic activity">
    <reaction evidence="16 17 18">
        <text>(6S)-NADPHX + ADP = AMP + phosphate + NADPH + H(+)</text>
        <dbReference type="Rhea" id="RHEA:32235"/>
        <dbReference type="ChEBI" id="CHEBI:15378"/>
        <dbReference type="ChEBI" id="CHEBI:43474"/>
        <dbReference type="ChEBI" id="CHEBI:57783"/>
        <dbReference type="ChEBI" id="CHEBI:64076"/>
        <dbReference type="ChEBI" id="CHEBI:456215"/>
        <dbReference type="ChEBI" id="CHEBI:456216"/>
        <dbReference type="EC" id="4.2.1.136"/>
    </reaction>
</comment>
<evidence type="ECO:0000256" key="18">
    <source>
        <dbReference type="PIRNR" id="PIRNR017184"/>
    </source>
</evidence>
<comment type="cofactor">
    <cofactor evidence="18">
        <name>K(+)</name>
        <dbReference type="ChEBI" id="CHEBI:29103"/>
    </cofactor>
    <text evidence="18">Binds 1 potassium ion per subunit.</text>
</comment>
<evidence type="ECO:0000259" key="19">
    <source>
        <dbReference type="PROSITE" id="PS51383"/>
    </source>
</evidence>
<comment type="catalytic activity">
    <reaction evidence="2 18">
        <text>(6R)-NADPHX = (6S)-NADPHX</text>
        <dbReference type="Rhea" id="RHEA:32227"/>
        <dbReference type="ChEBI" id="CHEBI:64076"/>
        <dbReference type="ChEBI" id="CHEBI:64077"/>
        <dbReference type="EC" id="5.1.99.6"/>
    </reaction>
</comment>
<feature type="binding site" evidence="17">
    <location>
        <position position="442"/>
    </location>
    <ligand>
        <name>(6S)-NADPHX</name>
        <dbReference type="ChEBI" id="CHEBI:64076"/>
    </ligand>
</feature>
<evidence type="ECO:0000256" key="17">
    <source>
        <dbReference type="HAMAP-Rule" id="MF_01965"/>
    </source>
</evidence>
<feature type="binding site" evidence="17">
    <location>
        <position position="441"/>
    </location>
    <ligand>
        <name>AMP</name>
        <dbReference type="ChEBI" id="CHEBI:456215"/>
    </ligand>
</feature>
<dbReference type="Gene3D" id="3.40.50.10260">
    <property type="entry name" value="YjeF N-terminal domain"/>
    <property type="match status" value="1"/>
</dbReference>
<evidence type="ECO:0000256" key="3">
    <source>
        <dbReference type="ARBA" id="ARBA00006001"/>
    </source>
</evidence>
<feature type="domain" description="YjeF C-terminal" evidence="19">
    <location>
        <begin position="228"/>
        <end position="501"/>
    </location>
</feature>
<dbReference type="SUPFAM" id="SSF64153">
    <property type="entry name" value="YjeF N-terminal domain-like"/>
    <property type="match status" value="1"/>
</dbReference>
<dbReference type="PROSITE" id="PS51385">
    <property type="entry name" value="YJEF_N"/>
    <property type="match status" value="1"/>
</dbReference>
<comment type="catalytic activity">
    <reaction evidence="1 18">
        <text>(6R)-NADHX = (6S)-NADHX</text>
        <dbReference type="Rhea" id="RHEA:32215"/>
        <dbReference type="ChEBI" id="CHEBI:64074"/>
        <dbReference type="ChEBI" id="CHEBI:64075"/>
        <dbReference type="EC" id="5.1.99.6"/>
    </reaction>
</comment>
<dbReference type="CDD" id="cd01171">
    <property type="entry name" value="YXKO-related"/>
    <property type="match status" value="1"/>
</dbReference>
<comment type="catalytic activity">
    <reaction evidence="15 17 18">
        <text>(6S)-NADHX + ADP = AMP + phosphate + NADH + H(+)</text>
        <dbReference type="Rhea" id="RHEA:32223"/>
        <dbReference type="ChEBI" id="CHEBI:15378"/>
        <dbReference type="ChEBI" id="CHEBI:43474"/>
        <dbReference type="ChEBI" id="CHEBI:57945"/>
        <dbReference type="ChEBI" id="CHEBI:64074"/>
        <dbReference type="ChEBI" id="CHEBI:456215"/>
        <dbReference type="ChEBI" id="CHEBI:456216"/>
        <dbReference type="EC" id="4.2.1.136"/>
    </reaction>
</comment>
<evidence type="ECO:0000256" key="8">
    <source>
        <dbReference type="ARBA" id="ARBA00022857"/>
    </source>
</evidence>
<evidence type="ECO:0000313" key="22">
    <source>
        <dbReference type="Proteomes" id="UP000030101"/>
    </source>
</evidence>
<evidence type="ECO:0000256" key="14">
    <source>
        <dbReference type="ARBA" id="ARBA00025153"/>
    </source>
</evidence>
<evidence type="ECO:0000256" key="5">
    <source>
        <dbReference type="ARBA" id="ARBA00022723"/>
    </source>
</evidence>
<dbReference type="InterPro" id="IPR036652">
    <property type="entry name" value="YjeF_N_dom_sf"/>
</dbReference>
<proteinExistence type="inferred from homology"/>
<evidence type="ECO:0000256" key="10">
    <source>
        <dbReference type="ARBA" id="ARBA00023027"/>
    </source>
</evidence>
<comment type="similarity">
    <text evidence="4 18">In the C-terminal section; belongs to the NnrD/CARKD family.</text>
</comment>
<feature type="binding site" evidence="17">
    <location>
        <begin position="412"/>
        <end position="416"/>
    </location>
    <ligand>
        <name>AMP</name>
        <dbReference type="ChEBI" id="CHEBI:456215"/>
    </ligand>
</feature>
<dbReference type="PANTHER" id="PTHR12592">
    <property type="entry name" value="ATP-DEPENDENT (S)-NAD(P)H-HYDRATE DEHYDRATASE FAMILY MEMBER"/>
    <property type="match status" value="1"/>
</dbReference>
<evidence type="ECO:0000256" key="11">
    <source>
        <dbReference type="ARBA" id="ARBA00023235"/>
    </source>
</evidence>
<accession>A0ABR4XLD1</accession>
<dbReference type="Pfam" id="PF01256">
    <property type="entry name" value="Carb_kinase"/>
    <property type="match status" value="1"/>
</dbReference>
<keyword evidence="8 17" id="KW-0521">NADP</keyword>
<comment type="subunit">
    <text evidence="17">Homotetramer.</text>
</comment>
<dbReference type="HAMAP" id="MF_01965">
    <property type="entry name" value="NADHX_dehydratase"/>
    <property type="match status" value="1"/>
</dbReference>
<comment type="function">
    <text evidence="17">Catalyzes the dehydration of the S-form of NAD(P)HX at the expense of ADP, which is converted to AMP. Together with NAD(P)HX epimerase, which catalyzes the epimerization of the S- and R-forms, the enzyme allows the repair of both epimers of NAD(P)HX, a damaged form of NAD(P)H that is a result of enzymatic or heat-dependent hydration.</text>
</comment>
<evidence type="ECO:0000259" key="20">
    <source>
        <dbReference type="PROSITE" id="PS51385"/>
    </source>
</evidence>
<dbReference type="PROSITE" id="PS01049">
    <property type="entry name" value="YJEF_C_1"/>
    <property type="match status" value="1"/>
</dbReference>
<dbReference type="PANTHER" id="PTHR12592:SF0">
    <property type="entry name" value="ATP-DEPENDENT (S)-NAD(P)H-HYDRATE DEHYDRATASE"/>
    <property type="match status" value="1"/>
</dbReference>
<feature type="binding site" evidence="17">
    <location>
        <position position="377"/>
    </location>
    <ligand>
        <name>(6S)-NADPHX</name>
        <dbReference type="ChEBI" id="CHEBI:64076"/>
    </ligand>
</feature>
<feature type="binding site" evidence="17">
    <location>
        <position position="326"/>
    </location>
    <ligand>
        <name>(6S)-NADPHX</name>
        <dbReference type="ChEBI" id="CHEBI:64076"/>
    </ligand>
</feature>
<dbReference type="PIRSF" id="PIRSF017184">
    <property type="entry name" value="Nnr"/>
    <property type="match status" value="1"/>
</dbReference>
<evidence type="ECO:0000256" key="12">
    <source>
        <dbReference type="ARBA" id="ARBA00023239"/>
    </source>
</evidence>
<comment type="similarity">
    <text evidence="17">Belongs to the NnrD/CARKD family.</text>
</comment>
<evidence type="ECO:0000256" key="15">
    <source>
        <dbReference type="ARBA" id="ARBA00048238"/>
    </source>
</evidence>
<keyword evidence="13" id="KW-0511">Multifunctional enzyme</keyword>
<reference evidence="21 22" key="1">
    <citation type="submission" date="2014-08" db="EMBL/GenBank/DDBJ databases">
        <title>Porphyromonas canoris strain:OH2762 Genome sequencing.</title>
        <authorList>
            <person name="Wallis C."/>
            <person name="Deusch O."/>
            <person name="O'Flynn C."/>
            <person name="Davis I."/>
            <person name="Jospin G."/>
            <person name="Darling A.E."/>
            <person name="Coil D.A."/>
            <person name="Alexiev A."/>
            <person name="Horsfall A."/>
            <person name="Kirkwood N."/>
            <person name="Harris S."/>
            <person name="Eisen J.A."/>
        </authorList>
    </citation>
    <scope>NUCLEOTIDE SEQUENCE [LARGE SCALE GENOMIC DNA]</scope>
    <source>
        <strain evidence="22">COT-108 OH2762</strain>
    </source>
</reference>
<keyword evidence="22" id="KW-1185">Reference proteome</keyword>
<dbReference type="Gene3D" id="3.40.1190.20">
    <property type="match status" value="1"/>
</dbReference>
<evidence type="ECO:0000256" key="2">
    <source>
        <dbReference type="ARBA" id="ARBA00000909"/>
    </source>
</evidence>
<gene>
    <name evidence="17" type="primary">nnrD</name>
    <name evidence="21" type="ORF">HQ43_04065</name>
</gene>
<keyword evidence="10 17" id="KW-0520">NAD</keyword>
<keyword evidence="11 18" id="KW-0413">Isomerase</keyword>
<dbReference type="RefSeq" id="WP_036789951.1">
    <property type="nucleotide sequence ID" value="NZ_JQZV01000008.1"/>
</dbReference>
<evidence type="ECO:0000256" key="13">
    <source>
        <dbReference type="ARBA" id="ARBA00023268"/>
    </source>
</evidence>
<protein>
    <recommendedName>
        <fullName evidence="17">ADP-dependent (S)-NAD(P)H-hydrate dehydratase</fullName>
        <ecNumber evidence="17">4.2.1.136</ecNumber>
    </recommendedName>
    <alternativeName>
        <fullName evidence="17">ADP-dependent NAD(P)HX dehydratase</fullName>
    </alternativeName>
</protein>
<feature type="domain" description="YjeF N-terminal" evidence="20">
    <location>
        <begin position="10"/>
        <end position="219"/>
    </location>
</feature>
<evidence type="ECO:0000256" key="16">
    <source>
        <dbReference type="ARBA" id="ARBA00049209"/>
    </source>
</evidence>
<comment type="cofactor">
    <cofactor evidence="17">
        <name>Mg(2+)</name>
        <dbReference type="ChEBI" id="CHEBI:18420"/>
    </cofactor>
</comment>
<name>A0ABR4XLD1_9PORP</name>
<keyword evidence="6 17" id="KW-0547">Nucleotide-binding</keyword>
<dbReference type="InterPro" id="IPR017953">
    <property type="entry name" value="Carbohydrate_kinase_pred_CS"/>
</dbReference>
<feature type="binding site" evidence="17">
    <location>
        <position position="263"/>
    </location>
    <ligand>
        <name>(6S)-NADPHX</name>
        <dbReference type="ChEBI" id="CHEBI:64076"/>
    </ligand>
</feature>
<evidence type="ECO:0000256" key="7">
    <source>
        <dbReference type="ARBA" id="ARBA00022840"/>
    </source>
</evidence>
<dbReference type="Proteomes" id="UP000030101">
    <property type="component" value="Unassembled WGS sequence"/>
</dbReference>
<sequence length="508" mass="56042">MLKIFDREHIRNIEENARTGSKIISTSTLYETMGNAFCNQFNRMFNDQRKVIVFAGPSQNGAIALAIARILFSMNRSVDAFLLNPGLSLSEEVTINKTKLQQCGCYFMEFNSSFRPPRLSENDIVIDGLFGSELEVPIEGDMEHVVHYLNSKAHTIVSVDMPSGLFPQDNSHNNPDNIIRAHHTFTFHGAKLSLLLSDNEKYVGKWRVINCGLEEDHPQKNIKNFIFTTSDLDNNLDSRGTFCDKRDFGHVALIAGSQGMMGAAILGAKACMRTGSGLITVHVPQGKDNLIHTTIPEAIVETDKSPTHFTEIRNVNKYSAIAIGPGLGTQFESAAAMESLLNQYKKPIIIDADAINILASNPTLLNLLTPDSILTPHKRELDRLVGESGSDYERLRKASAFAQKHRVYVVVKGAYTATCLPQGVIIFNQTGNPGMATAGSGDVLTGMMLSFLGQGFDSLTSAVFAVFIHGYAGDRYAESNCQESLLASDIIDYIPVVFKHFKKLQNYY</sequence>
<keyword evidence="7 17" id="KW-0067">ATP-binding</keyword>
<comment type="similarity">
    <text evidence="3 18">In the N-terminal section; belongs to the NnrE/AIBP family.</text>
</comment>
<keyword evidence="9 18" id="KW-0630">Potassium</keyword>
<evidence type="ECO:0000256" key="4">
    <source>
        <dbReference type="ARBA" id="ARBA00009524"/>
    </source>
</evidence>
<evidence type="ECO:0000256" key="6">
    <source>
        <dbReference type="ARBA" id="ARBA00022741"/>
    </source>
</evidence>
<evidence type="ECO:0000256" key="9">
    <source>
        <dbReference type="ARBA" id="ARBA00022958"/>
    </source>
</evidence>
<dbReference type="InterPro" id="IPR000631">
    <property type="entry name" value="CARKD"/>
</dbReference>
<dbReference type="Pfam" id="PF03853">
    <property type="entry name" value="YjeF_N"/>
    <property type="match status" value="1"/>
</dbReference>
<dbReference type="EC" id="4.2.1.136" evidence="17"/>
<dbReference type="InterPro" id="IPR029056">
    <property type="entry name" value="Ribokinase-like"/>
</dbReference>
<comment type="caution">
    <text evidence="21">The sequence shown here is derived from an EMBL/GenBank/DDBJ whole genome shotgun (WGS) entry which is preliminary data.</text>
</comment>
<organism evidence="21 22">
    <name type="scientific">Porphyromonas canoris</name>
    <dbReference type="NCBI Taxonomy" id="36875"/>
    <lineage>
        <taxon>Bacteria</taxon>
        <taxon>Pseudomonadati</taxon>
        <taxon>Bacteroidota</taxon>
        <taxon>Bacteroidia</taxon>
        <taxon>Bacteroidales</taxon>
        <taxon>Porphyromonadaceae</taxon>
        <taxon>Porphyromonas</taxon>
    </lineage>
</organism>
<dbReference type="EMBL" id="JQZV01000008">
    <property type="protein sequence ID" value="KGN92678.1"/>
    <property type="molecule type" value="Genomic_DNA"/>
</dbReference>
<dbReference type="InterPro" id="IPR030677">
    <property type="entry name" value="Nnr"/>
</dbReference>
<evidence type="ECO:0000256" key="1">
    <source>
        <dbReference type="ARBA" id="ARBA00000013"/>
    </source>
</evidence>
<dbReference type="SUPFAM" id="SSF53613">
    <property type="entry name" value="Ribokinase-like"/>
    <property type="match status" value="1"/>
</dbReference>
<evidence type="ECO:0000313" key="21">
    <source>
        <dbReference type="EMBL" id="KGN92678.1"/>
    </source>
</evidence>